<sequence>MPTSDSYHDSKISNLKDPNYSAAYLSLIFDEEEEGDLEMGIMRQVLRDVFEALGEPIMSAEDAKLHLEKLDVLLPQSGIATIYALANWLKVLGLKLSVAVAQEDEGEEKGSVSAVELVEVAKV</sequence>
<name>A0A2G4EZH0_9CYAN</name>
<evidence type="ECO:0000313" key="2">
    <source>
        <dbReference type="Proteomes" id="UP000226442"/>
    </source>
</evidence>
<proteinExistence type="predicted"/>
<dbReference type="AlphaFoldDB" id="A0A2G4EZH0"/>
<reference evidence="1" key="1">
    <citation type="submission" date="2017-10" db="EMBL/GenBank/DDBJ databases">
        <title>Draft genome sequence of the planktic cyanobacteria Tychonema bourrellyi isolated from alpine lentic freshwater.</title>
        <authorList>
            <person name="Tett A."/>
            <person name="Armanini F."/>
            <person name="Asnicar F."/>
            <person name="Boscaini A."/>
            <person name="Pasolli E."/>
            <person name="Zolfo M."/>
            <person name="Donati C."/>
            <person name="Salmaso N."/>
            <person name="Segata N."/>
        </authorList>
    </citation>
    <scope>NUCLEOTIDE SEQUENCE</scope>
    <source>
        <strain evidence="1">FEM_GT703</strain>
    </source>
</reference>
<dbReference type="EMBL" id="NXIB02000074">
    <property type="protein sequence ID" value="PHX54902.1"/>
    <property type="molecule type" value="Genomic_DNA"/>
</dbReference>
<organism evidence="1 2">
    <name type="scientific">Tychonema bourrellyi FEM_GT703</name>
    <dbReference type="NCBI Taxonomy" id="2040638"/>
    <lineage>
        <taxon>Bacteria</taxon>
        <taxon>Bacillati</taxon>
        <taxon>Cyanobacteriota</taxon>
        <taxon>Cyanophyceae</taxon>
        <taxon>Oscillatoriophycideae</taxon>
        <taxon>Oscillatoriales</taxon>
        <taxon>Microcoleaceae</taxon>
        <taxon>Tychonema</taxon>
    </lineage>
</organism>
<keyword evidence="2" id="KW-1185">Reference proteome</keyword>
<dbReference type="Proteomes" id="UP000226442">
    <property type="component" value="Unassembled WGS sequence"/>
</dbReference>
<evidence type="ECO:0000313" key="1">
    <source>
        <dbReference type="EMBL" id="PHX54902.1"/>
    </source>
</evidence>
<accession>A0A2G4EZH0</accession>
<protein>
    <submittedName>
        <fullName evidence="1">Transcriptional regulator</fullName>
    </submittedName>
</protein>
<comment type="caution">
    <text evidence="1">The sequence shown here is derived from an EMBL/GenBank/DDBJ whole genome shotgun (WGS) entry which is preliminary data.</text>
</comment>
<dbReference type="OrthoDB" id="574031at2"/>
<gene>
    <name evidence="1" type="ORF">CP500_013670</name>
</gene>